<evidence type="ECO:0000313" key="4">
    <source>
        <dbReference type="Proteomes" id="UP000226079"/>
    </source>
</evidence>
<feature type="transmembrane region" description="Helical" evidence="2">
    <location>
        <begin position="217"/>
        <end position="239"/>
    </location>
</feature>
<dbReference type="EMBL" id="PDJC01000001">
    <property type="protein sequence ID" value="PFG16888.1"/>
    <property type="molecule type" value="Genomic_DNA"/>
</dbReference>
<comment type="caution">
    <text evidence="3">The sequence shown here is derived from an EMBL/GenBank/DDBJ whole genome shotgun (WGS) entry which is preliminary data.</text>
</comment>
<keyword evidence="2" id="KW-0812">Transmembrane</keyword>
<evidence type="ECO:0000256" key="2">
    <source>
        <dbReference type="SAM" id="Phobius"/>
    </source>
</evidence>
<feature type="transmembrane region" description="Helical" evidence="2">
    <location>
        <begin position="187"/>
        <end position="205"/>
    </location>
</feature>
<feature type="transmembrane region" description="Helical" evidence="2">
    <location>
        <begin position="370"/>
        <end position="393"/>
    </location>
</feature>
<reference evidence="3 4" key="1">
    <citation type="submission" date="2017-10" db="EMBL/GenBank/DDBJ databases">
        <title>Sequencing the genomes of 1000 actinobacteria strains.</title>
        <authorList>
            <person name="Klenk H.-P."/>
        </authorList>
    </citation>
    <scope>NUCLEOTIDE SEQUENCE [LARGE SCALE GENOMIC DNA]</scope>
    <source>
        <strain evidence="3 4">DSM 15597</strain>
    </source>
</reference>
<proteinExistence type="predicted"/>
<keyword evidence="4" id="KW-1185">Reference proteome</keyword>
<feature type="region of interest" description="Disordered" evidence="1">
    <location>
        <begin position="1"/>
        <end position="37"/>
    </location>
</feature>
<dbReference type="RefSeq" id="WP_098460380.1">
    <property type="nucleotide sequence ID" value="NZ_PDJC01000001.1"/>
</dbReference>
<name>A0A2A9CR89_9ACTN</name>
<evidence type="ECO:0000256" key="1">
    <source>
        <dbReference type="SAM" id="MobiDB-lite"/>
    </source>
</evidence>
<sequence length="401" mass="40621">MTTSAATAKVSSPTPAAAPPATDLAALPTPPPVSDTPRRLRRYQLITGVAVLLFGMVGVGQLTQLRTDLSTAPQVSVQHVRLGEVSGAISAAGNQAAAAALAGSPSDQSAPLAQVAGLVVAAAAAAPARAEVLGSINSDLLQYGQLLSAGAFDRAEELRSSSLQPALDGLGAQSADGGQAVWWTSPYLSLGLGLVVLIGLGWLSYQVAQRSHRILNTGLVAAIVATVAIAGLAAAGTPISGTAGLADNSVIQASSQLTKAQLAADSASRALLDAVRLKHWDKSTQEAFGTADKLAATEFTGEPADRYKDLRSAQAPVVTALAAGNWAKAGSQLTKADAIANAKDDLANSIADQRASLNASAASDSANDSLLFLFEVGAAVLAMAGAFLGVRGLQNRIEEYR</sequence>
<evidence type="ECO:0000313" key="3">
    <source>
        <dbReference type="EMBL" id="PFG16888.1"/>
    </source>
</evidence>
<protein>
    <submittedName>
        <fullName evidence="3">Uncharacterized protein</fullName>
    </submittedName>
</protein>
<feature type="compositionally biased region" description="Low complexity" evidence="1">
    <location>
        <begin position="1"/>
        <end position="27"/>
    </location>
</feature>
<keyword evidence="2" id="KW-0472">Membrane</keyword>
<dbReference type="Proteomes" id="UP000226079">
    <property type="component" value="Unassembled WGS sequence"/>
</dbReference>
<gene>
    <name evidence="3" type="ORF">ATK74_1443</name>
</gene>
<keyword evidence="2" id="KW-1133">Transmembrane helix</keyword>
<feature type="transmembrane region" description="Helical" evidence="2">
    <location>
        <begin position="45"/>
        <end position="63"/>
    </location>
</feature>
<dbReference type="AlphaFoldDB" id="A0A2A9CR89"/>
<accession>A0A2A9CR89</accession>
<organism evidence="3 4">
    <name type="scientific">Propionicimonas paludicola</name>
    <dbReference type="NCBI Taxonomy" id="185243"/>
    <lineage>
        <taxon>Bacteria</taxon>
        <taxon>Bacillati</taxon>
        <taxon>Actinomycetota</taxon>
        <taxon>Actinomycetes</taxon>
        <taxon>Propionibacteriales</taxon>
        <taxon>Nocardioidaceae</taxon>
        <taxon>Propionicimonas</taxon>
    </lineage>
</organism>